<dbReference type="GO" id="GO:0043123">
    <property type="term" value="P:positive regulation of canonical NF-kappaB signal transduction"/>
    <property type="evidence" value="ECO:0007669"/>
    <property type="project" value="TreeGrafter"/>
</dbReference>
<evidence type="ECO:0000259" key="2">
    <source>
        <dbReference type="PROSITE" id="PS51534"/>
    </source>
</evidence>
<evidence type="ECO:0000256" key="1">
    <source>
        <dbReference type="SAM" id="MobiDB-lite"/>
    </source>
</evidence>
<dbReference type="GO" id="GO:0006959">
    <property type="term" value="P:humoral immune response"/>
    <property type="evidence" value="ECO:0007669"/>
    <property type="project" value="TreeGrafter"/>
</dbReference>
<dbReference type="Pfam" id="PF08357">
    <property type="entry name" value="SEFIR"/>
    <property type="match status" value="1"/>
</dbReference>
<dbReference type="InterPro" id="IPR013568">
    <property type="entry name" value="SEFIR_dom"/>
</dbReference>
<protein>
    <recommendedName>
        <fullName evidence="2">SEFIR domain-containing protein</fullName>
    </recommendedName>
</protein>
<dbReference type="AlphaFoldDB" id="A0AAE0PRF5"/>
<accession>A0AAE0PRF5</accession>
<proteinExistence type="predicted"/>
<dbReference type="Proteomes" id="UP001274896">
    <property type="component" value="Unassembled WGS sequence"/>
</dbReference>
<evidence type="ECO:0000313" key="3">
    <source>
        <dbReference type="EMBL" id="KAK3506675.1"/>
    </source>
</evidence>
<comment type="caution">
    <text evidence="3">The sequence shown here is derived from an EMBL/GenBank/DDBJ whole genome shotgun (WGS) entry which is preliminary data.</text>
</comment>
<keyword evidence="4" id="KW-1185">Reference proteome</keyword>
<dbReference type="SUPFAM" id="SSF46689">
    <property type="entry name" value="Homeodomain-like"/>
    <property type="match status" value="1"/>
</dbReference>
<reference evidence="3" key="1">
    <citation type="submission" date="2023-06" db="EMBL/GenBank/DDBJ databases">
        <title>Male Hemibagrus guttatus genome.</title>
        <authorList>
            <person name="Bian C."/>
        </authorList>
    </citation>
    <scope>NUCLEOTIDE SEQUENCE</scope>
    <source>
        <strain evidence="3">Male_cb2023</strain>
        <tissue evidence="3">Muscle</tissue>
    </source>
</reference>
<dbReference type="PANTHER" id="PTHR34257">
    <property type="entry name" value="ADAPTER PROTEIN CIKS"/>
    <property type="match status" value="1"/>
</dbReference>
<dbReference type="Pfam" id="PF25787">
    <property type="entry name" value="HTH_SB"/>
    <property type="match status" value="1"/>
</dbReference>
<dbReference type="InterPro" id="IPR036388">
    <property type="entry name" value="WH-like_DNA-bd_sf"/>
</dbReference>
<feature type="domain" description="SEFIR" evidence="2">
    <location>
        <begin position="536"/>
        <end position="655"/>
    </location>
</feature>
<feature type="compositionally biased region" description="Polar residues" evidence="1">
    <location>
        <begin position="253"/>
        <end position="266"/>
    </location>
</feature>
<dbReference type="EMBL" id="JAUCMX010000030">
    <property type="protein sequence ID" value="KAK3506675.1"/>
    <property type="molecule type" value="Genomic_DNA"/>
</dbReference>
<feature type="non-terminal residue" evidence="3">
    <location>
        <position position="1"/>
    </location>
</feature>
<dbReference type="InterPro" id="IPR009057">
    <property type="entry name" value="Homeodomain-like_sf"/>
</dbReference>
<dbReference type="InterPro" id="IPR053047">
    <property type="entry name" value="E3_ubiq_ligase_TRAF3IP2"/>
</dbReference>
<organism evidence="3 4">
    <name type="scientific">Hemibagrus guttatus</name>
    <dbReference type="NCBI Taxonomy" id="175788"/>
    <lineage>
        <taxon>Eukaryota</taxon>
        <taxon>Metazoa</taxon>
        <taxon>Chordata</taxon>
        <taxon>Craniata</taxon>
        <taxon>Vertebrata</taxon>
        <taxon>Euteleostomi</taxon>
        <taxon>Actinopterygii</taxon>
        <taxon>Neopterygii</taxon>
        <taxon>Teleostei</taxon>
        <taxon>Ostariophysi</taxon>
        <taxon>Siluriformes</taxon>
        <taxon>Bagridae</taxon>
        <taxon>Hemibagrus</taxon>
    </lineage>
</organism>
<evidence type="ECO:0000313" key="4">
    <source>
        <dbReference type="Proteomes" id="UP001274896"/>
    </source>
</evidence>
<dbReference type="Gene3D" id="1.10.10.10">
    <property type="entry name" value="Winged helix-like DNA-binding domain superfamily/Winged helix DNA-binding domain"/>
    <property type="match status" value="1"/>
</dbReference>
<feature type="region of interest" description="Disordered" evidence="1">
    <location>
        <begin position="253"/>
        <end position="279"/>
    </location>
</feature>
<dbReference type="InterPro" id="IPR057667">
    <property type="entry name" value="HTH_SB"/>
</dbReference>
<dbReference type="PROSITE" id="PS51534">
    <property type="entry name" value="SEFIR"/>
    <property type="match status" value="1"/>
</dbReference>
<gene>
    <name evidence="3" type="ORF">QTP70_014185</name>
</gene>
<dbReference type="PANTHER" id="PTHR34257:SF4">
    <property type="entry name" value="ADAPTER PROTEIN CIKS"/>
    <property type="match status" value="1"/>
</dbReference>
<name>A0AAE0PRF5_9TELE</name>
<sequence length="655" mass="74639">SENGMSFYRGPVDEEAALICRELCQERILRPRVDCLAYPQELLFERYRFSRQTIRYIHSLIHPYIQTSAIVAVLLHQSECFTFTDCRIPFRISRCGWMHPWHTFPSLHHPKMKQTLPTGSPSTVLMCRYTDRKQEALPRTSYRCHLHTPEAVMAKTKELTEDLRLRIVAAHKSGKGYKTISKCFEVPVATVQSIIKKYKTFRTVKNLRGRGRKPKVTPVLARRIVREVKKNPRITTKAILMNLGSAGGNISRQTVQRTLTPLGSRTSPKEDTTSPDNKSPFGPLQMLIWTKKKTSGLLFYEASCPHLSLPVEMDELMTSSLLNLAWPACQKCSVHVDDNTTPSNHIKLSDRPEFEYRGFELGSKVNGAALPEVAEARLHALQHPPSGAARRSMEDELCENDSAMFSEVKCRWNVPSEDEESLEQPLPLRSDVAETQPRIAQPGPARSPLYAIDPQCPRYLPPPAHMLTPHIDQRHIQARLAPLRPAVPMATPQATTRVRDTPDVMSEVCVRPSQPLRTGRFLAQEVRRTISLPDDCRTVFITYSVDVAEEIFPFVTFLINQGFRPAIDIFDNAVRQMDVNKWMDSYLKDKSVLIIMVISPKYKMDIEGDGSDQHGLHTKYIHSQLQNEFIQQRCLNFRLIPVLFPRANQITVSVI</sequence>